<name>B2L8N3_9VIRU</name>
<keyword evidence="1" id="KW-1133">Transmembrane helix</keyword>
<proteinExistence type="predicted"/>
<organism evidence="2">
    <name type="scientific">Citrus yellow mosaic virus</name>
    <dbReference type="NCBI Taxonomy" id="174178"/>
    <lineage>
        <taxon>Viruses</taxon>
        <taxon>Riboviria</taxon>
        <taxon>Pararnavirae</taxon>
        <taxon>Artverviricota</taxon>
        <taxon>Revtraviricetes</taxon>
        <taxon>Ortervirales</taxon>
        <taxon>Caulimoviridae</taxon>
        <taxon>Badnavirus</taxon>
        <taxon>Badnavirus tessellocitri</taxon>
    </lineage>
</organism>
<reference evidence="2" key="1">
    <citation type="journal article" date="2009" name="Virus Genes">
        <title>Sequencing and computational analysis of complete genome sequences of Citrus yellow mosaic badna virus from acid lime and pummelo.</title>
        <authorList>
            <person name="Borah B.K."/>
            <person name="Johnson A.M."/>
            <person name="Sai Gopal D.V."/>
            <person name="Dasgupta I."/>
        </authorList>
    </citation>
    <scope>NUCLEOTIDE SEQUENCE</scope>
    <source>
        <strain evidence="2">PM</strain>
    </source>
</reference>
<accession>B2L8N3</accession>
<feature type="transmembrane region" description="Helical" evidence="1">
    <location>
        <begin position="52"/>
        <end position="69"/>
    </location>
</feature>
<evidence type="ECO:0000313" key="2">
    <source>
        <dbReference type="EMBL" id="ACB87157.1"/>
    </source>
</evidence>
<keyword evidence="1" id="KW-0812">Transmembrane</keyword>
<feature type="transmembrane region" description="Helical" evidence="1">
    <location>
        <begin position="81"/>
        <end position="102"/>
    </location>
</feature>
<evidence type="ECO:0000256" key="1">
    <source>
        <dbReference type="SAM" id="Phobius"/>
    </source>
</evidence>
<dbReference type="EMBL" id="EU489745">
    <property type="protein sequence ID" value="ACB87157.1"/>
    <property type="molecule type" value="Genomic_DNA"/>
</dbReference>
<protein>
    <submittedName>
        <fullName evidence="2">Uncharacterized protein</fullName>
    </submittedName>
</protein>
<sequence>MDPFLSDSIVINQLRIQHLLPIINMMRKYPLMKMKNRSVIIPLRYGVKMMRYGIHWVNLRVNLTFMFAIPDLHMLYKTLPILLLLVGMILMIILLHPVHPTIFVLTKPLPLLPLLTRMMICPTFTTLLSNHLSLLLHRILPILFRKVVGSLPTLTPHFSHHLTYNQMIHMVLWQLGVSMMP</sequence>
<feature type="transmembrane region" description="Helical" evidence="1">
    <location>
        <begin position="114"/>
        <end position="136"/>
    </location>
</feature>
<keyword evidence="1" id="KW-0472">Membrane</keyword>